<evidence type="ECO:0000313" key="2">
    <source>
        <dbReference type="EMBL" id="MBK0382218.1"/>
    </source>
</evidence>
<keyword evidence="1" id="KW-1133">Transmembrane helix</keyword>
<name>A0ABS1BH71_9SPHI</name>
<reference evidence="2 3" key="1">
    <citation type="submission" date="2020-12" db="EMBL/GenBank/DDBJ databases">
        <title>Bacterial novel species Pedobacter sp. SD-b isolated from soil.</title>
        <authorList>
            <person name="Jung H.-Y."/>
        </authorList>
    </citation>
    <scope>NUCLEOTIDE SEQUENCE [LARGE SCALE GENOMIC DNA]</scope>
    <source>
        <strain evidence="2 3">SD-b</strain>
    </source>
</reference>
<feature type="transmembrane region" description="Helical" evidence="1">
    <location>
        <begin position="5"/>
        <end position="27"/>
    </location>
</feature>
<dbReference type="RefSeq" id="WP_200585001.1">
    <property type="nucleotide sequence ID" value="NZ_JAEHFY010000005.1"/>
</dbReference>
<dbReference type="Proteomes" id="UP000660024">
    <property type="component" value="Unassembled WGS sequence"/>
</dbReference>
<evidence type="ECO:0000256" key="1">
    <source>
        <dbReference type="SAM" id="Phobius"/>
    </source>
</evidence>
<keyword evidence="1" id="KW-0812">Transmembrane</keyword>
<comment type="caution">
    <text evidence="2">The sequence shown here is derived from an EMBL/GenBank/DDBJ whole genome shotgun (WGS) entry which is preliminary data.</text>
</comment>
<evidence type="ECO:0000313" key="3">
    <source>
        <dbReference type="Proteomes" id="UP000660024"/>
    </source>
</evidence>
<dbReference type="InterPro" id="IPR025250">
    <property type="entry name" value="DUF4199"/>
</dbReference>
<protein>
    <submittedName>
        <fullName evidence="2">DUF4199 family protein</fullName>
    </submittedName>
</protein>
<keyword evidence="1" id="KW-0472">Membrane</keyword>
<dbReference type="Pfam" id="PF13858">
    <property type="entry name" value="DUF4199"/>
    <property type="match status" value="1"/>
</dbReference>
<accession>A0ABS1BH71</accession>
<dbReference type="EMBL" id="JAEHFY010000005">
    <property type="protein sequence ID" value="MBK0382218.1"/>
    <property type="molecule type" value="Genomic_DNA"/>
</dbReference>
<keyword evidence="3" id="KW-1185">Reference proteome</keyword>
<gene>
    <name evidence="2" type="ORF">I5M32_04530</name>
</gene>
<proteinExistence type="predicted"/>
<sequence length="135" mass="15186">MKNALVSGSIIGLFSFIWIFAAQKMGFYPSAIIQNGKEWINYTALIIPFLGLYFGLKSFKSKSKNRFCFATAVFQGFKILAVGGLLAAIFSIIYLQSQDHPNTIDYMEFMLLAIGIGLLFTLINAFLLMDIKKKY</sequence>
<feature type="transmembrane region" description="Helical" evidence="1">
    <location>
        <begin position="77"/>
        <end position="97"/>
    </location>
</feature>
<feature type="transmembrane region" description="Helical" evidence="1">
    <location>
        <begin position="39"/>
        <end position="56"/>
    </location>
</feature>
<organism evidence="2 3">
    <name type="scientific">Pedobacter segetis</name>
    <dbReference type="NCBI Taxonomy" id="2793069"/>
    <lineage>
        <taxon>Bacteria</taxon>
        <taxon>Pseudomonadati</taxon>
        <taxon>Bacteroidota</taxon>
        <taxon>Sphingobacteriia</taxon>
        <taxon>Sphingobacteriales</taxon>
        <taxon>Sphingobacteriaceae</taxon>
        <taxon>Pedobacter</taxon>
    </lineage>
</organism>
<feature type="transmembrane region" description="Helical" evidence="1">
    <location>
        <begin position="109"/>
        <end position="129"/>
    </location>
</feature>